<dbReference type="InParanoid" id="A0A2H3CK36"/>
<accession>A0A2H3CK36</accession>
<evidence type="ECO:0000313" key="1">
    <source>
        <dbReference type="EMBL" id="PBK83449.1"/>
    </source>
</evidence>
<dbReference type="AlphaFoldDB" id="A0A2H3CK36"/>
<sequence>MFGNTRAGLFGTSIPCYHRAQFLRLQAFTNSISLVLRDIAPWHHRLRSIYIHFLLYFVFAGMSRLSPFKIEARFFWDPNPVASDTTRRPSILTMFVSFRVRS</sequence>
<dbReference type="EMBL" id="KZ293706">
    <property type="protein sequence ID" value="PBK83449.1"/>
    <property type="molecule type" value="Genomic_DNA"/>
</dbReference>
<gene>
    <name evidence="1" type="ORF">ARMGADRAFT_670017</name>
</gene>
<name>A0A2H3CK36_ARMGA</name>
<organism evidence="1 2">
    <name type="scientific">Armillaria gallica</name>
    <name type="common">Bulbous honey fungus</name>
    <name type="synonym">Armillaria bulbosa</name>
    <dbReference type="NCBI Taxonomy" id="47427"/>
    <lineage>
        <taxon>Eukaryota</taxon>
        <taxon>Fungi</taxon>
        <taxon>Dikarya</taxon>
        <taxon>Basidiomycota</taxon>
        <taxon>Agaricomycotina</taxon>
        <taxon>Agaricomycetes</taxon>
        <taxon>Agaricomycetidae</taxon>
        <taxon>Agaricales</taxon>
        <taxon>Marasmiineae</taxon>
        <taxon>Physalacriaceae</taxon>
        <taxon>Armillaria</taxon>
    </lineage>
</organism>
<evidence type="ECO:0000313" key="2">
    <source>
        <dbReference type="Proteomes" id="UP000217790"/>
    </source>
</evidence>
<protein>
    <submittedName>
        <fullName evidence="1">Uncharacterized protein</fullName>
    </submittedName>
</protein>
<keyword evidence="2" id="KW-1185">Reference proteome</keyword>
<dbReference type="OrthoDB" id="10514764at2759"/>
<dbReference type="Proteomes" id="UP000217790">
    <property type="component" value="Unassembled WGS sequence"/>
</dbReference>
<proteinExistence type="predicted"/>
<reference evidence="2" key="1">
    <citation type="journal article" date="2017" name="Nat. Ecol. Evol.">
        <title>Genome expansion and lineage-specific genetic innovations in the forest pathogenic fungi Armillaria.</title>
        <authorList>
            <person name="Sipos G."/>
            <person name="Prasanna A.N."/>
            <person name="Walter M.C."/>
            <person name="O'Connor E."/>
            <person name="Balint B."/>
            <person name="Krizsan K."/>
            <person name="Kiss B."/>
            <person name="Hess J."/>
            <person name="Varga T."/>
            <person name="Slot J."/>
            <person name="Riley R."/>
            <person name="Boka B."/>
            <person name="Rigling D."/>
            <person name="Barry K."/>
            <person name="Lee J."/>
            <person name="Mihaltcheva S."/>
            <person name="LaButti K."/>
            <person name="Lipzen A."/>
            <person name="Waldron R."/>
            <person name="Moloney N.M."/>
            <person name="Sperisen C."/>
            <person name="Kredics L."/>
            <person name="Vagvoelgyi C."/>
            <person name="Patrignani A."/>
            <person name="Fitzpatrick D."/>
            <person name="Nagy I."/>
            <person name="Doyle S."/>
            <person name="Anderson J.B."/>
            <person name="Grigoriev I.V."/>
            <person name="Gueldener U."/>
            <person name="Muensterkoetter M."/>
            <person name="Nagy L.G."/>
        </authorList>
    </citation>
    <scope>NUCLEOTIDE SEQUENCE [LARGE SCALE GENOMIC DNA]</scope>
    <source>
        <strain evidence="2">Ar21-2</strain>
    </source>
</reference>